<protein>
    <submittedName>
        <fullName evidence="1">Uncharacterized protein</fullName>
    </submittedName>
</protein>
<evidence type="ECO:0000313" key="2">
    <source>
        <dbReference type="Proteomes" id="UP000641137"/>
    </source>
</evidence>
<dbReference type="Proteomes" id="UP000641137">
    <property type="component" value="Unassembled WGS sequence"/>
</dbReference>
<name>A0A8J3DL31_9HYPH</name>
<comment type="caution">
    <text evidence="1">The sequence shown here is derived from an EMBL/GenBank/DDBJ whole genome shotgun (WGS) entry which is preliminary data.</text>
</comment>
<dbReference type="EMBL" id="BMZO01000011">
    <property type="protein sequence ID" value="GHC79546.1"/>
    <property type="molecule type" value="Genomic_DNA"/>
</dbReference>
<accession>A0A8J3DL31</accession>
<organism evidence="1 2">
    <name type="scientific">Limoniibacter endophyticus</name>
    <dbReference type="NCBI Taxonomy" id="1565040"/>
    <lineage>
        <taxon>Bacteria</taxon>
        <taxon>Pseudomonadati</taxon>
        <taxon>Pseudomonadota</taxon>
        <taxon>Alphaproteobacteria</taxon>
        <taxon>Hyphomicrobiales</taxon>
        <taxon>Bartonellaceae</taxon>
        <taxon>Limoniibacter</taxon>
    </lineage>
</organism>
<sequence length="46" mass="4858">MIWALLSFVVGIAVGRASSQKVGKAQTGVVNDQSGPSEFTTYWGGR</sequence>
<reference evidence="1" key="1">
    <citation type="journal article" date="2014" name="Int. J. Syst. Evol. Microbiol.">
        <title>Complete genome sequence of Corynebacterium casei LMG S-19264T (=DSM 44701T), isolated from a smear-ripened cheese.</title>
        <authorList>
            <consortium name="US DOE Joint Genome Institute (JGI-PGF)"/>
            <person name="Walter F."/>
            <person name="Albersmeier A."/>
            <person name="Kalinowski J."/>
            <person name="Ruckert C."/>
        </authorList>
    </citation>
    <scope>NUCLEOTIDE SEQUENCE</scope>
    <source>
        <strain evidence="1">KCTC 42097</strain>
    </source>
</reference>
<evidence type="ECO:0000313" key="1">
    <source>
        <dbReference type="EMBL" id="GHC79546.1"/>
    </source>
</evidence>
<proteinExistence type="predicted"/>
<reference evidence="1" key="2">
    <citation type="submission" date="2020-09" db="EMBL/GenBank/DDBJ databases">
        <authorList>
            <person name="Sun Q."/>
            <person name="Kim S."/>
        </authorList>
    </citation>
    <scope>NUCLEOTIDE SEQUENCE</scope>
    <source>
        <strain evidence="1">KCTC 42097</strain>
    </source>
</reference>
<keyword evidence="2" id="KW-1185">Reference proteome</keyword>
<gene>
    <name evidence="1" type="ORF">GCM10010136_32190</name>
</gene>
<dbReference type="AlphaFoldDB" id="A0A8J3DL31"/>